<accession>A0A1E7FZ59</accession>
<dbReference type="Proteomes" id="UP000095751">
    <property type="component" value="Unassembled WGS sequence"/>
</dbReference>
<dbReference type="KEGG" id="fcy:FRACYDRAFT_233596"/>
<proteinExistence type="predicted"/>
<sequence>MTKNLSGAVEQGQIKLHVKPKTSIMDETTSTTNKVQVQVQVQVQVAHKVTHNRHVRFNSKVKVKSTKHLKNYTNKQIKACWYSPDEYHNIKKALFLTVEVMTKTSSLSQSSFSSSALAVYCFRGLEKVSAKGGLKYSTRMRRQNAIRSVLDEQYEQQRTIMYDVNKIKNIYRYHTRISETNSYTMGVFDAKDADDGDDAEEEKEEEEEEEVSLSDLLMDIDNSINHITIDDYYKDEDNNEKLMMKSFSSLETTAAAAALSFRQGGLRAQRRWSFGTTKVHSSRAA</sequence>
<protein>
    <submittedName>
        <fullName evidence="2">Uncharacterized protein</fullName>
    </submittedName>
</protein>
<evidence type="ECO:0000256" key="1">
    <source>
        <dbReference type="SAM" id="MobiDB-lite"/>
    </source>
</evidence>
<reference evidence="2 3" key="1">
    <citation type="submission" date="2016-09" db="EMBL/GenBank/DDBJ databases">
        <title>Extensive genetic diversity and differential bi-allelic expression allows diatom success in the polar Southern Ocean.</title>
        <authorList>
            <consortium name="DOE Joint Genome Institute"/>
            <person name="Mock T."/>
            <person name="Otillar R.P."/>
            <person name="Strauss J."/>
            <person name="Dupont C."/>
            <person name="Frickenhaus S."/>
            <person name="Maumus F."/>
            <person name="Mcmullan M."/>
            <person name="Sanges R."/>
            <person name="Schmutz J."/>
            <person name="Toseland A."/>
            <person name="Valas R."/>
            <person name="Veluchamy A."/>
            <person name="Ward B.J."/>
            <person name="Allen A."/>
            <person name="Barry K."/>
            <person name="Falciatore A."/>
            <person name="Ferrante M."/>
            <person name="Fortunato A.E."/>
            <person name="Gloeckner G."/>
            <person name="Gruber A."/>
            <person name="Hipkin R."/>
            <person name="Janech M."/>
            <person name="Kroth P."/>
            <person name="Leese F."/>
            <person name="Lindquist E."/>
            <person name="Lyon B.R."/>
            <person name="Martin J."/>
            <person name="Mayer C."/>
            <person name="Parker M."/>
            <person name="Quesneville H."/>
            <person name="Raymond J."/>
            <person name="Uhlig C."/>
            <person name="Valentin K.U."/>
            <person name="Worden A.Z."/>
            <person name="Armbrust E.V."/>
            <person name="Bowler C."/>
            <person name="Green B."/>
            <person name="Moulton V."/>
            <person name="Van Oosterhout C."/>
            <person name="Grigoriev I."/>
        </authorList>
    </citation>
    <scope>NUCLEOTIDE SEQUENCE [LARGE SCALE GENOMIC DNA]</scope>
    <source>
        <strain evidence="2 3">CCMP1102</strain>
    </source>
</reference>
<name>A0A1E7FZ59_9STRA</name>
<feature type="compositionally biased region" description="Acidic residues" evidence="1">
    <location>
        <begin position="192"/>
        <end position="210"/>
    </location>
</feature>
<dbReference type="OrthoDB" id="55693at2759"/>
<organism evidence="2 3">
    <name type="scientific">Fragilariopsis cylindrus CCMP1102</name>
    <dbReference type="NCBI Taxonomy" id="635003"/>
    <lineage>
        <taxon>Eukaryota</taxon>
        <taxon>Sar</taxon>
        <taxon>Stramenopiles</taxon>
        <taxon>Ochrophyta</taxon>
        <taxon>Bacillariophyta</taxon>
        <taxon>Bacillariophyceae</taxon>
        <taxon>Bacillariophycidae</taxon>
        <taxon>Bacillariales</taxon>
        <taxon>Bacillariaceae</taxon>
        <taxon>Fragilariopsis</taxon>
    </lineage>
</organism>
<dbReference type="AlphaFoldDB" id="A0A1E7FZ59"/>
<evidence type="ECO:0000313" key="3">
    <source>
        <dbReference type="Proteomes" id="UP000095751"/>
    </source>
</evidence>
<dbReference type="EMBL" id="KV784353">
    <property type="protein sequence ID" value="OEU23425.1"/>
    <property type="molecule type" value="Genomic_DNA"/>
</dbReference>
<evidence type="ECO:0000313" key="2">
    <source>
        <dbReference type="EMBL" id="OEU23425.1"/>
    </source>
</evidence>
<dbReference type="InParanoid" id="A0A1E7FZ59"/>
<gene>
    <name evidence="2" type="ORF">FRACYDRAFT_233596</name>
</gene>
<feature type="region of interest" description="Disordered" evidence="1">
    <location>
        <begin position="188"/>
        <end position="210"/>
    </location>
</feature>
<keyword evidence="3" id="KW-1185">Reference proteome</keyword>